<name>A0A9W8IJE5_9FUNG</name>
<dbReference type="AlphaFoldDB" id="A0A9W8IJE5"/>
<reference evidence="1" key="1">
    <citation type="submission" date="2022-07" db="EMBL/GenBank/DDBJ databases">
        <title>Phylogenomic reconstructions and comparative analyses of Kickxellomycotina fungi.</title>
        <authorList>
            <person name="Reynolds N.K."/>
            <person name="Stajich J.E."/>
            <person name="Barry K."/>
            <person name="Grigoriev I.V."/>
            <person name="Crous P."/>
            <person name="Smith M.E."/>
        </authorList>
    </citation>
    <scope>NUCLEOTIDE SEQUENCE</scope>
    <source>
        <strain evidence="1">RSA 476</strain>
    </source>
</reference>
<comment type="caution">
    <text evidence="1">The sequence shown here is derived from an EMBL/GenBank/DDBJ whole genome shotgun (WGS) entry which is preliminary data.</text>
</comment>
<protein>
    <submittedName>
        <fullName evidence="1">Uncharacterized protein</fullName>
    </submittedName>
</protein>
<gene>
    <name evidence="1" type="ORF">GGH94_002627</name>
</gene>
<dbReference type="EMBL" id="JANBUY010000075">
    <property type="protein sequence ID" value="KAJ2864866.1"/>
    <property type="molecule type" value="Genomic_DNA"/>
</dbReference>
<evidence type="ECO:0000313" key="1">
    <source>
        <dbReference type="EMBL" id="KAJ2864866.1"/>
    </source>
</evidence>
<sequence>MFVAHHTKAHFGERVVAGILKSENCRLVLPVANEDTKCKRANAYPVGYRDYKAFAHAECGMFALSGSSVKRQVGASPHIVVTNVEVAANSDELDGAVPFDDCSP</sequence>
<accession>A0A9W8IJE5</accession>
<proteinExistence type="predicted"/>
<dbReference type="Proteomes" id="UP001140074">
    <property type="component" value="Unassembled WGS sequence"/>
</dbReference>
<keyword evidence="2" id="KW-1185">Reference proteome</keyword>
<evidence type="ECO:0000313" key="2">
    <source>
        <dbReference type="Proteomes" id="UP001140074"/>
    </source>
</evidence>
<organism evidence="1 2">
    <name type="scientific">Coemansia aciculifera</name>
    <dbReference type="NCBI Taxonomy" id="417176"/>
    <lineage>
        <taxon>Eukaryota</taxon>
        <taxon>Fungi</taxon>
        <taxon>Fungi incertae sedis</taxon>
        <taxon>Zoopagomycota</taxon>
        <taxon>Kickxellomycotina</taxon>
        <taxon>Kickxellomycetes</taxon>
        <taxon>Kickxellales</taxon>
        <taxon>Kickxellaceae</taxon>
        <taxon>Coemansia</taxon>
    </lineage>
</organism>